<dbReference type="RefSeq" id="WP_051544747.1">
    <property type="nucleotide sequence ID" value="NZ_CAAAJE010000021.1"/>
</dbReference>
<proteinExistence type="predicted"/>
<dbReference type="Proteomes" id="UP000054621">
    <property type="component" value="Unassembled WGS sequence"/>
</dbReference>
<dbReference type="STRING" id="28087.Lsai_0142"/>
<evidence type="ECO:0000313" key="1">
    <source>
        <dbReference type="EMBL" id="KTD60392.1"/>
    </source>
</evidence>
<dbReference type="InterPro" id="IPR036770">
    <property type="entry name" value="Ankyrin_rpt-contain_sf"/>
</dbReference>
<evidence type="ECO:0000313" key="2">
    <source>
        <dbReference type="Proteomes" id="UP000054621"/>
    </source>
</evidence>
<dbReference type="PATRIC" id="fig|28087.4.peg.152"/>
<dbReference type="Gene3D" id="1.25.40.20">
    <property type="entry name" value="Ankyrin repeat-containing domain"/>
    <property type="match status" value="1"/>
</dbReference>
<gene>
    <name evidence="1" type="ORF">Lsai_0142</name>
</gene>
<dbReference type="eggNOG" id="ENOG502ZDS2">
    <property type="taxonomic scope" value="Bacteria"/>
</dbReference>
<protein>
    <submittedName>
        <fullName evidence="1">Uncharacterized protein</fullName>
    </submittedName>
</protein>
<name>A0A0W0YU47_9GAMM</name>
<comment type="caution">
    <text evidence="1">The sequence shown here is derived from an EMBL/GenBank/DDBJ whole genome shotgun (WGS) entry which is preliminary data.</text>
</comment>
<dbReference type="AlphaFoldDB" id="A0A0W0YU47"/>
<reference evidence="1 2" key="1">
    <citation type="submission" date="2015-11" db="EMBL/GenBank/DDBJ databases">
        <title>Genomic analysis of 38 Legionella species identifies large and diverse effector repertoires.</title>
        <authorList>
            <person name="Burstein D."/>
            <person name="Amaro F."/>
            <person name="Zusman T."/>
            <person name="Lifshitz Z."/>
            <person name="Cohen O."/>
            <person name="Gilbert J.A."/>
            <person name="Pupko T."/>
            <person name="Shuman H.A."/>
            <person name="Segal G."/>
        </authorList>
    </citation>
    <scope>NUCLEOTIDE SEQUENCE [LARGE SCALE GENOMIC DNA]</scope>
    <source>
        <strain evidence="1 2">Mt.St.Helens-4</strain>
    </source>
</reference>
<sequence length="279" mass="32433">MIAAISFYAFRQAVTKKHLSVVLYLLNYPNVFAYAEIHQHEYDEQYVRSFIFEKLTDLRTDEHTFATRFEHFIDELAHIRRAHNWDQSRRTDNGKLEQYDDLEGDRPSCFSGVKRRLFQSVFGHPLLKLVTEDVIKAEINEFLVTHFKKTINPNNCIIIKKAWDKGIEGELLSEEDMKAIQILNVSLDQQKAFKNYLSPKYGFSFAVSLNFINLVDKTFELTLTTSSHLFKHGSLMVEFFNKLQATKEDVGQSLYRFFAVSASNLRNSEAPSTSIIPKR</sequence>
<accession>A0A0W0YU47</accession>
<organism evidence="1 2">
    <name type="scientific">Legionella sainthelensi</name>
    <dbReference type="NCBI Taxonomy" id="28087"/>
    <lineage>
        <taxon>Bacteria</taxon>
        <taxon>Pseudomonadati</taxon>
        <taxon>Pseudomonadota</taxon>
        <taxon>Gammaproteobacteria</taxon>
        <taxon>Legionellales</taxon>
        <taxon>Legionellaceae</taxon>
        <taxon>Legionella</taxon>
    </lineage>
</organism>
<dbReference type="EMBL" id="LNYV01000002">
    <property type="protein sequence ID" value="KTD60392.1"/>
    <property type="molecule type" value="Genomic_DNA"/>
</dbReference>